<keyword evidence="2" id="KW-1185">Reference proteome</keyword>
<accession>A0ABN2AT48</accession>
<comment type="caution">
    <text evidence="1">The sequence shown here is derived from an EMBL/GenBank/DDBJ whole genome shotgun (WGS) entry which is preliminary data.</text>
</comment>
<dbReference type="RefSeq" id="WP_181410929.1">
    <property type="nucleotide sequence ID" value="NZ_BAAAOR010000024.1"/>
</dbReference>
<protein>
    <submittedName>
        <fullName evidence="1">Uncharacterized protein</fullName>
    </submittedName>
</protein>
<name>A0ABN2AT48_9ACTN</name>
<dbReference type="EMBL" id="BAAAOR010000024">
    <property type="protein sequence ID" value="GAA1524477.1"/>
    <property type="molecule type" value="Genomic_DNA"/>
</dbReference>
<sequence length="167" mass="16179">MPDSPASVPRRLVLAGGLGGAALALAGCDLLDDVLGGDDDPGVSGAVTPTAPPADADSTLVEGILEAIAATGALATATGTAFPGLARIGSRLARLHDAHAAELGGTATTDPPQVAAARKPARAALLAAEADLQERLVGAAQQARSGALAQVLAAMAAAIAQQRAVLA</sequence>
<dbReference type="Proteomes" id="UP001500842">
    <property type="component" value="Unassembled WGS sequence"/>
</dbReference>
<reference evidence="1 2" key="1">
    <citation type="journal article" date="2019" name="Int. J. Syst. Evol. Microbiol.">
        <title>The Global Catalogue of Microorganisms (GCM) 10K type strain sequencing project: providing services to taxonomists for standard genome sequencing and annotation.</title>
        <authorList>
            <consortium name="The Broad Institute Genomics Platform"/>
            <consortium name="The Broad Institute Genome Sequencing Center for Infectious Disease"/>
            <person name="Wu L."/>
            <person name="Ma J."/>
        </authorList>
    </citation>
    <scope>NUCLEOTIDE SEQUENCE [LARGE SCALE GENOMIC DNA]</scope>
    <source>
        <strain evidence="1 2">JCM 14942</strain>
    </source>
</reference>
<gene>
    <name evidence="1" type="ORF">GCM10009788_30330</name>
</gene>
<evidence type="ECO:0000313" key="2">
    <source>
        <dbReference type="Proteomes" id="UP001500842"/>
    </source>
</evidence>
<organism evidence="1 2">
    <name type="scientific">Nocardioides humi</name>
    <dbReference type="NCBI Taxonomy" id="449461"/>
    <lineage>
        <taxon>Bacteria</taxon>
        <taxon>Bacillati</taxon>
        <taxon>Actinomycetota</taxon>
        <taxon>Actinomycetes</taxon>
        <taxon>Propionibacteriales</taxon>
        <taxon>Nocardioidaceae</taxon>
        <taxon>Nocardioides</taxon>
    </lineage>
</organism>
<evidence type="ECO:0000313" key="1">
    <source>
        <dbReference type="EMBL" id="GAA1524477.1"/>
    </source>
</evidence>
<proteinExistence type="predicted"/>